<dbReference type="KEGG" id="tet:TTHERM_02008420"/>
<gene>
    <name evidence="1" type="ORF">TTHERM_02008420</name>
</gene>
<accession>Q226M0</accession>
<keyword evidence="2" id="KW-1185">Reference proteome</keyword>
<name>Q226M0_TETTS</name>
<evidence type="ECO:0000313" key="2">
    <source>
        <dbReference type="Proteomes" id="UP000009168"/>
    </source>
</evidence>
<dbReference type="EMBL" id="GG662949">
    <property type="protein sequence ID" value="EAR81235.3"/>
    <property type="molecule type" value="Genomic_DNA"/>
</dbReference>
<keyword evidence="1" id="KW-0808">Transferase</keyword>
<keyword evidence="1" id="KW-0418">Kinase</keyword>
<evidence type="ECO:0000313" key="1">
    <source>
        <dbReference type="EMBL" id="EAR81235.3"/>
    </source>
</evidence>
<dbReference type="GO" id="GO:0016301">
    <property type="term" value="F:kinase activity"/>
    <property type="evidence" value="ECO:0007669"/>
    <property type="project" value="UniProtKB-KW"/>
</dbReference>
<proteinExistence type="predicted"/>
<dbReference type="RefSeq" id="XP_001028898.3">
    <property type="nucleotide sequence ID" value="XM_001028898.3"/>
</dbReference>
<sequence length="128" mass="15105">MAFEQYNDPFQNINIKRNTEIFEFIKLLVVWERVNRASLSTIVEQNTNQFKSNQNKMKSILSKHYLGPIQNVETVNIGSVAPLISQNQIPIQDIKQIKIDSMKELYKITEFQVVEIYLKNQEIFNFNH</sequence>
<organism evidence="1 2">
    <name type="scientific">Tetrahymena thermophila (strain SB210)</name>
    <dbReference type="NCBI Taxonomy" id="312017"/>
    <lineage>
        <taxon>Eukaryota</taxon>
        <taxon>Sar</taxon>
        <taxon>Alveolata</taxon>
        <taxon>Ciliophora</taxon>
        <taxon>Intramacronucleata</taxon>
        <taxon>Oligohymenophorea</taxon>
        <taxon>Hymenostomatida</taxon>
        <taxon>Tetrahymenina</taxon>
        <taxon>Tetrahymenidae</taxon>
        <taxon>Tetrahymena</taxon>
    </lineage>
</organism>
<reference evidence="2" key="1">
    <citation type="journal article" date="2006" name="PLoS Biol.">
        <title>Macronuclear genome sequence of the ciliate Tetrahymena thermophila, a model eukaryote.</title>
        <authorList>
            <person name="Eisen J.A."/>
            <person name="Coyne R.S."/>
            <person name="Wu M."/>
            <person name="Wu D."/>
            <person name="Thiagarajan M."/>
            <person name="Wortman J.R."/>
            <person name="Badger J.H."/>
            <person name="Ren Q."/>
            <person name="Amedeo P."/>
            <person name="Jones K.M."/>
            <person name="Tallon L.J."/>
            <person name="Delcher A.L."/>
            <person name="Salzberg S.L."/>
            <person name="Silva J.C."/>
            <person name="Haas B.J."/>
            <person name="Majoros W.H."/>
            <person name="Farzad M."/>
            <person name="Carlton J.M."/>
            <person name="Smith R.K. Jr."/>
            <person name="Garg J."/>
            <person name="Pearlman R.E."/>
            <person name="Karrer K.M."/>
            <person name="Sun L."/>
            <person name="Manning G."/>
            <person name="Elde N.C."/>
            <person name="Turkewitz A.P."/>
            <person name="Asai D.J."/>
            <person name="Wilkes D.E."/>
            <person name="Wang Y."/>
            <person name="Cai H."/>
            <person name="Collins K."/>
            <person name="Stewart B.A."/>
            <person name="Lee S.R."/>
            <person name="Wilamowska K."/>
            <person name="Weinberg Z."/>
            <person name="Ruzzo W.L."/>
            <person name="Wloga D."/>
            <person name="Gaertig J."/>
            <person name="Frankel J."/>
            <person name="Tsao C.-C."/>
            <person name="Gorovsky M.A."/>
            <person name="Keeling P.J."/>
            <person name="Waller R.F."/>
            <person name="Patron N.J."/>
            <person name="Cherry J.M."/>
            <person name="Stover N.A."/>
            <person name="Krieger C.J."/>
            <person name="del Toro C."/>
            <person name="Ryder H.F."/>
            <person name="Williamson S.C."/>
            <person name="Barbeau R.A."/>
            <person name="Hamilton E.P."/>
            <person name="Orias E."/>
        </authorList>
    </citation>
    <scope>NUCLEOTIDE SEQUENCE [LARGE SCALE GENOMIC DNA]</scope>
    <source>
        <strain evidence="2">SB210</strain>
    </source>
</reference>
<dbReference type="InParanoid" id="Q226M0"/>
<protein>
    <submittedName>
        <fullName evidence="1">Kinase domain protein</fullName>
    </submittedName>
</protein>
<dbReference type="HOGENOM" id="CLU_1964027_0_0_1"/>
<dbReference type="AlphaFoldDB" id="Q226M0"/>
<dbReference type="Proteomes" id="UP000009168">
    <property type="component" value="Unassembled WGS sequence"/>
</dbReference>
<dbReference type="GeneID" id="7824227"/>